<keyword evidence="2" id="KW-1185">Reference proteome</keyword>
<protein>
    <submittedName>
        <fullName evidence="1">Uncharacterized protein</fullName>
    </submittedName>
</protein>
<evidence type="ECO:0000313" key="2">
    <source>
        <dbReference type="Proteomes" id="UP000279259"/>
    </source>
</evidence>
<gene>
    <name evidence="1" type="ORF">EHS25_006290</name>
</gene>
<organism evidence="1 2">
    <name type="scientific">Saitozyma podzolica</name>
    <dbReference type="NCBI Taxonomy" id="1890683"/>
    <lineage>
        <taxon>Eukaryota</taxon>
        <taxon>Fungi</taxon>
        <taxon>Dikarya</taxon>
        <taxon>Basidiomycota</taxon>
        <taxon>Agaricomycotina</taxon>
        <taxon>Tremellomycetes</taxon>
        <taxon>Tremellales</taxon>
        <taxon>Trimorphomycetaceae</taxon>
        <taxon>Saitozyma</taxon>
    </lineage>
</organism>
<name>A0A427YRA5_9TREE</name>
<dbReference type="Proteomes" id="UP000279259">
    <property type="component" value="Unassembled WGS sequence"/>
</dbReference>
<sequence>MDPHPDIDPWILEWVEVSHGPSTDAESIIENSPAYKADPADPVHPAQPAHLSLYKLSYAAAVSFVSWDEHDHRWSLIRIDTAFALEAAIEAVPDASLVRTRWGSRRPRFPSQQQTSAEPFTCGFSYRASEVTVQLDDGTLYTGPATLRHWVRGTSRPYTHSQNGHRDEPHDTAEMGWAESSAKLSHWAERFTVDSWMRMARMMRPNTGVARLQDDAYGYVWMVSLRSGQGKVDENQAEVVEAVDIDLSELRPAGTWYPSIYM</sequence>
<dbReference type="AlphaFoldDB" id="A0A427YRA5"/>
<accession>A0A427YRA5</accession>
<dbReference type="EMBL" id="RSCD01000003">
    <property type="protein sequence ID" value="RSH93644.1"/>
    <property type="molecule type" value="Genomic_DNA"/>
</dbReference>
<proteinExistence type="predicted"/>
<dbReference type="OrthoDB" id="10352729at2759"/>
<evidence type="ECO:0000313" key="1">
    <source>
        <dbReference type="EMBL" id="RSH93644.1"/>
    </source>
</evidence>
<reference evidence="1 2" key="1">
    <citation type="submission" date="2018-11" db="EMBL/GenBank/DDBJ databases">
        <title>Genome sequence of Saitozyma podzolica DSM 27192.</title>
        <authorList>
            <person name="Aliyu H."/>
            <person name="Gorte O."/>
            <person name="Ochsenreither K."/>
        </authorList>
    </citation>
    <scope>NUCLEOTIDE SEQUENCE [LARGE SCALE GENOMIC DNA]</scope>
    <source>
        <strain evidence="1 2">DSM 27192</strain>
    </source>
</reference>
<comment type="caution">
    <text evidence="1">The sequence shown here is derived from an EMBL/GenBank/DDBJ whole genome shotgun (WGS) entry which is preliminary data.</text>
</comment>